<evidence type="ECO:0000313" key="2">
    <source>
        <dbReference type="Proteomes" id="UP001165960"/>
    </source>
</evidence>
<accession>A0ACC2SMD0</accession>
<dbReference type="Proteomes" id="UP001165960">
    <property type="component" value="Unassembled WGS sequence"/>
</dbReference>
<protein>
    <submittedName>
        <fullName evidence="1">Uncharacterized protein</fullName>
    </submittedName>
</protein>
<keyword evidence="2" id="KW-1185">Reference proteome</keyword>
<proteinExistence type="predicted"/>
<sequence length="220" mass="25182">MSGVVVLVFGGLLCFALFVPCPGDKEPVYEKKNPYQIGPRTAKDVEFNKPMLLQHYVFWSGADIYFPDYHLAFTNYSPNVSCTAFQDKVRCNVEKKRVFRWLPTEDVTPLVNCGEAEKCFVPFPIFKTAYRVIPFHEADRFLIDEYIISLPRPTFRALHGRGLPFIGPAERGIWYKVLYLYVHGFYNITDKRGSQIVPYNHTVALDLGNGLLDTIFGLTP</sequence>
<dbReference type="EMBL" id="QTSX02004971">
    <property type="protein sequence ID" value="KAJ9063559.1"/>
    <property type="molecule type" value="Genomic_DNA"/>
</dbReference>
<gene>
    <name evidence="1" type="ORF">DSO57_1000134</name>
</gene>
<organism evidence="1 2">
    <name type="scientific">Entomophthora muscae</name>
    <dbReference type="NCBI Taxonomy" id="34485"/>
    <lineage>
        <taxon>Eukaryota</taxon>
        <taxon>Fungi</taxon>
        <taxon>Fungi incertae sedis</taxon>
        <taxon>Zoopagomycota</taxon>
        <taxon>Entomophthoromycotina</taxon>
        <taxon>Entomophthoromycetes</taxon>
        <taxon>Entomophthorales</taxon>
        <taxon>Entomophthoraceae</taxon>
        <taxon>Entomophthora</taxon>
    </lineage>
</organism>
<evidence type="ECO:0000313" key="1">
    <source>
        <dbReference type="EMBL" id="KAJ9063559.1"/>
    </source>
</evidence>
<reference evidence="1" key="1">
    <citation type="submission" date="2022-04" db="EMBL/GenBank/DDBJ databases">
        <title>Genome of the entomopathogenic fungus Entomophthora muscae.</title>
        <authorList>
            <person name="Elya C."/>
            <person name="Lovett B.R."/>
            <person name="Lee E."/>
            <person name="Macias A.M."/>
            <person name="Hajek A.E."/>
            <person name="De Bivort B.L."/>
            <person name="Kasson M.T."/>
            <person name="De Fine Licht H.H."/>
            <person name="Stajich J.E."/>
        </authorList>
    </citation>
    <scope>NUCLEOTIDE SEQUENCE</scope>
    <source>
        <strain evidence="1">Berkeley</strain>
    </source>
</reference>
<comment type="caution">
    <text evidence="1">The sequence shown here is derived from an EMBL/GenBank/DDBJ whole genome shotgun (WGS) entry which is preliminary data.</text>
</comment>
<name>A0ACC2SMD0_9FUNG</name>